<feature type="repeat" description="PPR" evidence="3">
    <location>
        <begin position="79"/>
        <end position="113"/>
    </location>
</feature>
<dbReference type="Proteomes" id="UP000245207">
    <property type="component" value="Unassembled WGS sequence"/>
</dbReference>
<feature type="repeat" description="PPR" evidence="3">
    <location>
        <begin position="44"/>
        <end position="78"/>
    </location>
</feature>
<feature type="repeat" description="PPR" evidence="3">
    <location>
        <begin position="287"/>
        <end position="321"/>
    </location>
</feature>
<keyword evidence="2" id="KW-0677">Repeat</keyword>
<evidence type="ECO:0000256" key="2">
    <source>
        <dbReference type="ARBA" id="ARBA00022737"/>
    </source>
</evidence>
<proteinExistence type="inferred from homology"/>
<dbReference type="PROSITE" id="PS51375">
    <property type="entry name" value="PPR"/>
    <property type="match status" value="7"/>
</dbReference>
<evidence type="ECO:0000313" key="5">
    <source>
        <dbReference type="Proteomes" id="UP000245207"/>
    </source>
</evidence>
<dbReference type="InterPro" id="IPR002885">
    <property type="entry name" value="PPR_rpt"/>
</dbReference>
<accession>A0A2U1Q412</accession>
<feature type="repeat" description="PPR" evidence="3">
    <location>
        <begin position="217"/>
        <end position="251"/>
    </location>
</feature>
<dbReference type="PANTHER" id="PTHR46128">
    <property type="entry name" value="MITOCHONDRIAL GROUP I INTRON SPLICING FACTOR CCM1"/>
    <property type="match status" value="1"/>
</dbReference>
<feature type="repeat" description="PPR" evidence="3">
    <location>
        <begin position="9"/>
        <end position="43"/>
    </location>
</feature>
<feature type="repeat" description="PPR" evidence="3">
    <location>
        <begin position="146"/>
        <end position="181"/>
    </location>
</feature>
<gene>
    <name evidence="4" type="ORF">CTI12_AA077620</name>
</gene>
<dbReference type="EMBL" id="PKPP01000438">
    <property type="protein sequence ID" value="PWA92760.1"/>
    <property type="molecule type" value="Genomic_DNA"/>
</dbReference>
<organism evidence="4 5">
    <name type="scientific">Artemisia annua</name>
    <name type="common">Sweet wormwood</name>
    <dbReference type="NCBI Taxonomy" id="35608"/>
    <lineage>
        <taxon>Eukaryota</taxon>
        <taxon>Viridiplantae</taxon>
        <taxon>Streptophyta</taxon>
        <taxon>Embryophyta</taxon>
        <taxon>Tracheophyta</taxon>
        <taxon>Spermatophyta</taxon>
        <taxon>Magnoliopsida</taxon>
        <taxon>eudicotyledons</taxon>
        <taxon>Gunneridae</taxon>
        <taxon>Pentapetalae</taxon>
        <taxon>asterids</taxon>
        <taxon>campanulids</taxon>
        <taxon>Asterales</taxon>
        <taxon>Asteraceae</taxon>
        <taxon>Asteroideae</taxon>
        <taxon>Anthemideae</taxon>
        <taxon>Artemisiinae</taxon>
        <taxon>Artemisia</taxon>
    </lineage>
</organism>
<comment type="caution">
    <text evidence="4">The sequence shown here is derived from an EMBL/GenBank/DDBJ whole genome shotgun (WGS) entry which is preliminary data.</text>
</comment>
<dbReference type="AlphaFoldDB" id="A0A2U1Q412"/>
<dbReference type="NCBIfam" id="TIGR00756">
    <property type="entry name" value="PPR"/>
    <property type="match status" value="7"/>
</dbReference>
<comment type="similarity">
    <text evidence="1">Belongs to the PPR family. P subfamily.</text>
</comment>
<evidence type="ECO:0000313" key="4">
    <source>
        <dbReference type="EMBL" id="PWA92760.1"/>
    </source>
</evidence>
<feature type="repeat" description="PPR" evidence="3">
    <location>
        <begin position="182"/>
        <end position="216"/>
    </location>
</feature>
<dbReference type="Pfam" id="PF13041">
    <property type="entry name" value="PPR_2"/>
    <property type="match status" value="3"/>
</dbReference>
<evidence type="ECO:0000256" key="3">
    <source>
        <dbReference type="PROSITE-ProRule" id="PRU00708"/>
    </source>
</evidence>
<dbReference type="PANTHER" id="PTHR46128:SF211">
    <property type="entry name" value="PENTACOTRIPEPTIDE-REPEAT REGION OF PRORP DOMAIN-CONTAINING PROTEIN"/>
    <property type="match status" value="1"/>
</dbReference>
<reference evidence="4 5" key="1">
    <citation type="journal article" date="2018" name="Mol. Plant">
        <title>The genome of Artemisia annua provides insight into the evolution of Asteraceae family and artemisinin biosynthesis.</title>
        <authorList>
            <person name="Shen Q."/>
            <person name="Zhang L."/>
            <person name="Liao Z."/>
            <person name="Wang S."/>
            <person name="Yan T."/>
            <person name="Shi P."/>
            <person name="Liu M."/>
            <person name="Fu X."/>
            <person name="Pan Q."/>
            <person name="Wang Y."/>
            <person name="Lv Z."/>
            <person name="Lu X."/>
            <person name="Zhang F."/>
            <person name="Jiang W."/>
            <person name="Ma Y."/>
            <person name="Chen M."/>
            <person name="Hao X."/>
            <person name="Li L."/>
            <person name="Tang Y."/>
            <person name="Lv G."/>
            <person name="Zhou Y."/>
            <person name="Sun X."/>
            <person name="Brodelius P.E."/>
            <person name="Rose J.K.C."/>
            <person name="Tang K."/>
        </authorList>
    </citation>
    <scope>NUCLEOTIDE SEQUENCE [LARGE SCALE GENOMIC DNA]</scope>
    <source>
        <strain evidence="5">cv. Huhao1</strain>
        <tissue evidence="4">Leaf</tissue>
    </source>
</reference>
<dbReference type="InterPro" id="IPR011990">
    <property type="entry name" value="TPR-like_helical_dom_sf"/>
</dbReference>
<protein>
    <submittedName>
        <fullName evidence="4">Pentatricopeptide repeat (PPR) superfamily protein</fullName>
    </submittedName>
</protein>
<name>A0A2U1Q412_ARTAN</name>
<sequence>MKEEGVSPDVFCYNSLILGICKAKRMEEARGFLTQMVENGVRPNAFTYGAIISAYNDIAEVKAANMYFEEMIGYGIVPDQVILASMIDSHCKEGNSTEALSALKNILGKSILPDVQIYNAFIQGFSKNQMMELAMKVYSEEDVRPNIVTYNNLINGLCKMGDVVNKARELFDEIRGKGVMVNALTYATMIDGYCKSKNLVEAFSLLDDMSINGIQTDEYIYGSFVNGCCKEGDTEKGLLLFDNMIKSGFSSAPIFNTLIDGICKTGKAKEVNNTVKNMHGFTDLMFNDVTISTLIHHYSKSGMIKEAERLLMEMKTRKITPTIEAHTSLLHLYIKSGGKSNIFEDLIELDTSKSEVSSLLLDILSEEKSLKKSFELLNHLFVKELCSRSVFDGLVDSMFCKKGKFSEALASIDELKKRGITLGFDSCKTLILGLKSDGYDDEVGGVFKKMVKCGWVPASTSLIELMSQEETDVKEIQTSIAALGSILIRSLSQINIV</sequence>
<dbReference type="Pfam" id="PF01535">
    <property type="entry name" value="PPR"/>
    <property type="match status" value="6"/>
</dbReference>
<dbReference type="InterPro" id="IPR050872">
    <property type="entry name" value="PPR_P_subfamily"/>
</dbReference>
<dbReference type="Gene3D" id="1.25.40.10">
    <property type="entry name" value="Tetratricopeptide repeat domain"/>
    <property type="match status" value="4"/>
</dbReference>
<dbReference type="OrthoDB" id="185373at2759"/>
<evidence type="ECO:0000256" key="1">
    <source>
        <dbReference type="ARBA" id="ARBA00007626"/>
    </source>
</evidence>
<keyword evidence="5" id="KW-1185">Reference proteome</keyword>